<organism evidence="1">
    <name type="scientific">gut metagenome</name>
    <dbReference type="NCBI Taxonomy" id="749906"/>
    <lineage>
        <taxon>unclassified sequences</taxon>
        <taxon>metagenomes</taxon>
        <taxon>organismal metagenomes</taxon>
    </lineage>
</organism>
<proteinExistence type="predicted"/>
<name>J9GKG6_9ZZZZ</name>
<dbReference type="EMBL" id="AMCI01000778">
    <property type="protein sequence ID" value="EJX07829.1"/>
    <property type="molecule type" value="Genomic_DNA"/>
</dbReference>
<evidence type="ECO:0000313" key="1">
    <source>
        <dbReference type="EMBL" id="EJX07829.1"/>
    </source>
</evidence>
<dbReference type="AlphaFoldDB" id="J9GKG6"/>
<accession>J9GKG6</accession>
<gene>
    <name evidence="1" type="ORF">EVA_04061</name>
</gene>
<sequence>MGATAELSRNEREILSGMDSIVIRNYMAGLIGGCTLDMSTFKQSVIKAGHIVIRDTASGTYKPMPVNSAGKAYDTLPGSHEYVGVVVCSKPADEPFVGVMYAGEVNDIASPYPIDAIKDELKKQLPMLVFKHD</sequence>
<comment type="caution">
    <text evidence="1">The sequence shown here is derived from an EMBL/GenBank/DDBJ whole genome shotgun (WGS) entry which is preliminary data.</text>
</comment>
<protein>
    <submittedName>
        <fullName evidence="1">Uncharacterized protein</fullName>
    </submittedName>
</protein>
<reference evidence="1" key="1">
    <citation type="journal article" date="2012" name="PLoS ONE">
        <title>Gene sets for utilization of primary and secondary nutrition supplies in the distal gut of endangered iberian lynx.</title>
        <authorList>
            <person name="Alcaide M."/>
            <person name="Messina E."/>
            <person name="Richter M."/>
            <person name="Bargiela R."/>
            <person name="Peplies J."/>
            <person name="Huws S.A."/>
            <person name="Newbold C.J."/>
            <person name="Golyshin P.N."/>
            <person name="Simon M.A."/>
            <person name="Lopez G."/>
            <person name="Yakimov M.M."/>
            <person name="Ferrer M."/>
        </authorList>
    </citation>
    <scope>NUCLEOTIDE SEQUENCE</scope>
</reference>